<dbReference type="Proteomes" id="UP000182945">
    <property type="component" value="Chromosome"/>
</dbReference>
<dbReference type="KEGG" id="vhl:BME96_04885"/>
<dbReference type="EMBL" id="CP017962">
    <property type="protein sequence ID" value="APC47545.1"/>
    <property type="molecule type" value="Genomic_DNA"/>
</dbReference>
<evidence type="ECO:0008006" key="3">
    <source>
        <dbReference type="Google" id="ProtNLM"/>
    </source>
</evidence>
<evidence type="ECO:0000313" key="1">
    <source>
        <dbReference type="EMBL" id="APC47545.1"/>
    </source>
</evidence>
<dbReference type="GeneID" id="71513721"/>
<proteinExistence type="predicted"/>
<dbReference type="Pfam" id="PF10094">
    <property type="entry name" value="DUF2332"/>
    <property type="match status" value="1"/>
</dbReference>
<gene>
    <name evidence="1" type="ORF">BME96_04885</name>
</gene>
<organism evidence="1 2">
    <name type="scientific">Virgibacillus halodenitrificans</name>
    <name type="common">Bacillus halodenitrificans</name>
    <dbReference type="NCBI Taxonomy" id="1482"/>
    <lineage>
        <taxon>Bacteria</taxon>
        <taxon>Bacillati</taxon>
        <taxon>Bacillota</taxon>
        <taxon>Bacilli</taxon>
        <taxon>Bacillales</taxon>
        <taxon>Bacillaceae</taxon>
        <taxon>Virgibacillus</taxon>
    </lineage>
</organism>
<protein>
    <recommendedName>
        <fullName evidence="3">DUF2332 family protein</fullName>
    </recommendedName>
</protein>
<dbReference type="PIRSF" id="PIRSF012608">
    <property type="entry name" value="UCP012608"/>
    <property type="match status" value="1"/>
</dbReference>
<dbReference type="InterPro" id="IPR011200">
    <property type="entry name" value="UCP012608"/>
</dbReference>
<dbReference type="AlphaFoldDB" id="A0AAC9NK81"/>
<dbReference type="RefSeq" id="WP_071648466.1">
    <property type="nucleotide sequence ID" value="NZ_CP017962.1"/>
</dbReference>
<name>A0AAC9NK81_VIRHA</name>
<reference evidence="1 2" key="1">
    <citation type="submission" date="2016-11" db="EMBL/GenBank/DDBJ databases">
        <title>Complete genome sequencing of Virgibacillus halodenitrificans PDB-F2.</title>
        <authorList>
            <person name="Sun Z."/>
            <person name="Zhou Y."/>
            <person name="Li H."/>
        </authorList>
    </citation>
    <scope>NUCLEOTIDE SEQUENCE [LARGE SCALE GENOMIC DNA]</scope>
    <source>
        <strain evidence="1 2">PDB-F2</strain>
    </source>
</reference>
<accession>A0AAC9NK81</accession>
<evidence type="ECO:0000313" key="2">
    <source>
        <dbReference type="Proteomes" id="UP000182945"/>
    </source>
</evidence>
<sequence>MNITKLSVRFQTFAEECKGSSRLYEVLSNEIAKDEELLSITADTRIGQPVPNMLFGAVQYMLLKIADHELKRFYRSMVEKPRPATEAFPYFKDFCFNYRSEISDLLKSKLVQTNEVRRCAYLYPAFCYVYEKIKKPLALIEIGTSAGFQLLWDTYAYSYGSAEIYGNTQADIVLEAEVREGKLPDFMQSPPPVSKRIGLDLHINNVKNSEDRLWLKALIWPEHVDRRDLFDKVASQVQAANLQLIEGDGVAMLPELVNEISSEMAVVVFHTHVANQFSNLLKEELLQQIHSIGSKRDIFHLYNNMYDRYLHLDYYLQGGKVSHIVGETEGHGRWFTWNLSGK</sequence>